<dbReference type="CDD" id="cd06141">
    <property type="entry name" value="WRN_exo"/>
    <property type="match status" value="1"/>
</dbReference>
<dbReference type="Proteomes" id="UP001152523">
    <property type="component" value="Unassembled WGS sequence"/>
</dbReference>
<name>A0AAV0E0C7_9ASTE</name>
<proteinExistence type="predicted"/>
<dbReference type="Gene3D" id="3.30.420.10">
    <property type="entry name" value="Ribonuclease H-like superfamily/Ribonuclease H"/>
    <property type="match status" value="1"/>
</dbReference>
<dbReference type="InterPro" id="IPR012337">
    <property type="entry name" value="RNaseH-like_sf"/>
</dbReference>
<comment type="caution">
    <text evidence="3">The sequence shown here is derived from an EMBL/GenBank/DDBJ whole genome shotgun (WGS) entry which is preliminary data.</text>
</comment>
<evidence type="ECO:0000256" key="2">
    <source>
        <dbReference type="ARBA" id="ARBA00022801"/>
    </source>
</evidence>
<dbReference type="GO" id="GO:0005737">
    <property type="term" value="C:cytoplasm"/>
    <property type="evidence" value="ECO:0007669"/>
    <property type="project" value="TreeGrafter"/>
</dbReference>
<dbReference type="EMBL" id="CAMAPF010000193">
    <property type="protein sequence ID" value="CAH9112035.1"/>
    <property type="molecule type" value="Genomic_DNA"/>
</dbReference>
<dbReference type="PANTHER" id="PTHR13620:SF59">
    <property type="entry name" value="POLYNUCLEOTIDYL TRANSFERASE, RIBONUCLEASE H-LIKE SUPERFAMILY PROTEIN"/>
    <property type="match status" value="1"/>
</dbReference>
<dbReference type="InterPro" id="IPR036397">
    <property type="entry name" value="RNaseH_sf"/>
</dbReference>
<dbReference type="SUPFAM" id="SSF53098">
    <property type="entry name" value="Ribonuclease H-like"/>
    <property type="match status" value="1"/>
</dbReference>
<keyword evidence="4" id="KW-1185">Reference proteome</keyword>
<evidence type="ECO:0008006" key="5">
    <source>
        <dbReference type="Google" id="ProtNLM"/>
    </source>
</evidence>
<gene>
    <name evidence="3" type="ORF">CEPIT_LOCUS19741</name>
</gene>
<sequence length="241" mass="27795">MGVKTPFHSYTFHFRSAIFKKKLRRDMNPEITITVEDESDTSPSRSYTVHFFDTHIFVTVTKTPSVVRKWVATTVYLRNRRRLFGQLVIGVAVQWNPYRGNDPPAHTLQLCVGCRCLIFQLSHATTVPLILRRFLLDETNTFVGIWNGSDQKKLEMEHGLDIHRLLDLRRYVETDEGDSLLTASVEAIVSECLGFEGVYLDQAISMSRWDAHHLSWEQVLQATVKAYVAFEIGKNQGAWRY</sequence>
<evidence type="ECO:0000256" key="1">
    <source>
        <dbReference type="ARBA" id="ARBA00022722"/>
    </source>
</evidence>
<keyword evidence="1" id="KW-0540">Nuclease</keyword>
<dbReference type="InterPro" id="IPR051132">
    <property type="entry name" value="3-5_Exonuclease_domain"/>
</dbReference>
<evidence type="ECO:0000313" key="4">
    <source>
        <dbReference type="Proteomes" id="UP001152523"/>
    </source>
</evidence>
<evidence type="ECO:0000313" key="3">
    <source>
        <dbReference type="EMBL" id="CAH9112035.1"/>
    </source>
</evidence>
<dbReference type="GO" id="GO:0005634">
    <property type="term" value="C:nucleus"/>
    <property type="evidence" value="ECO:0007669"/>
    <property type="project" value="TreeGrafter"/>
</dbReference>
<dbReference type="GO" id="GO:0003676">
    <property type="term" value="F:nucleic acid binding"/>
    <property type="evidence" value="ECO:0007669"/>
    <property type="project" value="InterPro"/>
</dbReference>
<organism evidence="3 4">
    <name type="scientific">Cuscuta epithymum</name>
    <dbReference type="NCBI Taxonomy" id="186058"/>
    <lineage>
        <taxon>Eukaryota</taxon>
        <taxon>Viridiplantae</taxon>
        <taxon>Streptophyta</taxon>
        <taxon>Embryophyta</taxon>
        <taxon>Tracheophyta</taxon>
        <taxon>Spermatophyta</taxon>
        <taxon>Magnoliopsida</taxon>
        <taxon>eudicotyledons</taxon>
        <taxon>Gunneridae</taxon>
        <taxon>Pentapetalae</taxon>
        <taxon>asterids</taxon>
        <taxon>lamiids</taxon>
        <taxon>Solanales</taxon>
        <taxon>Convolvulaceae</taxon>
        <taxon>Cuscuteae</taxon>
        <taxon>Cuscuta</taxon>
        <taxon>Cuscuta subgen. Cuscuta</taxon>
    </lineage>
</organism>
<reference evidence="3" key="1">
    <citation type="submission" date="2022-07" db="EMBL/GenBank/DDBJ databases">
        <authorList>
            <person name="Macas J."/>
            <person name="Novak P."/>
            <person name="Neumann P."/>
        </authorList>
    </citation>
    <scope>NUCLEOTIDE SEQUENCE</scope>
</reference>
<dbReference type="GO" id="GO:0008408">
    <property type="term" value="F:3'-5' exonuclease activity"/>
    <property type="evidence" value="ECO:0007669"/>
    <property type="project" value="TreeGrafter"/>
</dbReference>
<protein>
    <recommendedName>
        <fullName evidence="5">3'-5' exonuclease domain-containing protein</fullName>
    </recommendedName>
</protein>
<dbReference type="AlphaFoldDB" id="A0AAV0E0C7"/>
<dbReference type="PANTHER" id="PTHR13620">
    <property type="entry name" value="3-5 EXONUCLEASE"/>
    <property type="match status" value="1"/>
</dbReference>
<keyword evidence="2" id="KW-0378">Hydrolase</keyword>
<accession>A0AAV0E0C7</accession>